<evidence type="ECO:0000256" key="1">
    <source>
        <dbReference type="SAM" id="MobiDB-lite"/>
    </source>
</evidence>
<protein>
    <submittedName>
        <fullName evidence="2">Protein glxC</fullName>
    </submittedName>
</protein>
<sequence>MDEVIRRAEAQRPGDTTRFDLSTTPLREVNAALHAPGICGDFLITNPAGAHNVAVGLDAPIHVEIDGHVGYYAAGMNKHAEVTVDGNAGTGVAENMMSGTVWVKGNASQSAGATAHGGLLVIEGDAAARCGISMKGVDIVVGGDVGHMSAFMAQAGRLVIRGNAGEALGDSIYEARLYVRGAVASLGADCIAKEMRAEHHEELGRLLKAAGFEDDDTAAYTRYGSARQLYHFHVDNSAVY</sequence>
<feature type="region of interest" description="Disordered" evidence="1">
    <location>
        <begin position="1"/>
        <end position="20"/>
    </location>
</feature>
<dbReference type="PANTHER" id="PTHR39673:SF5">
    <property type="entry name" value="TUNGSTEN-CONTAINING FORMYLMETHANOFURAN DEHYDROGENASE 2 SUBUNIT C"/>
    <property type="match status" value="1"/>
</dbReference>
<comment type="caution">
    <text evidence="2">The sequence shown here is derived from an EMBL/GenBank/DDBJ whole genome shotgun (WGS) entry which is preliminary data.</text>
</comment>
<dbReference type="PIRSF" id="PIRSF006519">
    <property type="entry name" value="GOGAT_dom3"/>
    <property type="match status" value="1"/>
</dbReference>
<dbReference type="Gene3D" id="2.160.20.60">
    <property type="entry name" value="Glutamate synthase, alpha subunit, C-terminal domain"/>
    <property type="match status" value="1"/>
</dbReference>
<proteinExistence type="predicted"/>
<keyword evidence="3" id="KW-1185">Reference proteome</keyword>
<name>A0A255DJ92_9MYCO</name>
<dbReference type="Proteomes" id="UP000216063">
    <property type="component" value="Unassembled WGS sequence"/>
</dbReference>
<dbReference type="SUPFAM" id="SSF69336">
    <property type="entry name" value="Alpha subunit of glutamate synthase, C-terminal domain"/>
    <property type="match status" value="1"/>
</dbReference>
<dbReference type="RefSeq" id="WP_094479526.1">
    <property type="nucleotide sequence ID" value="NZ_JACKSC010000236.1"/>
</dbReference>
<organism evidence="2 3">
    <name type="scientific">Mycolicibacterium sphagni</name>
    <dbReference type="NCBI Taxonomy" id="1786"/>
    <lineage>
        <taxon>Bacteria</taxon>
        <taxon>Bacillati</taxon>
        <taxon>Actinomycetota</taxon>
        <taxon>Actinomycetes</taxon>
        <taxon>Mycobacteriales</taxon>
        <taxon>Mycobacteriaceae</taxon>
        <taxon>Mycolicibacterium</taxon>
    </lineage>
</organism>
<feature type="compositionally biased region" description="Basic and acidic residues" evidence="1">
    <location>
        <begin position="1"/>
        <end position="18"/>
    </location>
</feature>
<reference evidence="2 3" key="1">
    <citation type="submission" date="2017-07" db="EMBL/GenBank/DDBJ databases">
        <title>The new phylogeny of genus Mycobacterium.</title>
        <authorList>
            <person name="Tortoli E."/>
            <person name="Trovato A."/>
            <person name="Cirillo D.M."/>
        </authorList>
    </citation>
    <scope>NUCLEOTIDE SEQUENCE [LARGE SCALE GENOMIC DNA]</scope>
    <source>
        <strain evidence="2 3">ATCC 33027</strain>
    </source>
</reference>
<dbReference type="InterPro" id="IPR036485">
    <property type="entry name" value="Glu_synth_asu_C_sf"/>
</dbReference>
<gene>
    <name evidence="2" type="ORF">CG716_11380</name>
</gene>
<dbReference type="CDD" id="cd00504">
    <property type="entry name" value="GXGXG"/>
    <property type="match status" value="1"/>
</dbReference>
<accession>A0A255DJ92</accession>
<dbReference type="InterPro" id="IPR012061">
    <property type="entry name" value="Glu_synth_lsu_3"/>
</dbReference>
<evidence type="ECO:0000313" key="3">
    <source>
        <dbReference type="Proteomes" id="UP000216063"/>
    </source>
</evidence>
<dbReference type="EMBL" id="NOZR01000008">
    <property type="protein sequence ID" value="OYN79507.1"/>
    <property type="molecule type" value="Genomic_DNA"/>
</dbReference>
<dbReference type="AlphaFoldDB" id="A0A255DJ92"/>
<dbReference type="PANTHER" id="PTHR39673">
    <property type="entry name" value="TUNGSTEN FORMYLMETHANOFURAN DEHYDROGENASE, SUBUNIT C (FWDC)"/>
    <property type="match status" value="1"/>
</dbReference>
<dbReference type="OrthoDB" id="287000at2"/>
<evidence type="ECO:0000313" key="2">
    <source>
        <dbReference type="EMBL" id="OYN79507.1"/>
    </source>
</evidence>
<dbReference type="GO" id="GO:0016491">
    <property type="term" value="F:oxidoreductase activity"/>
    <property type="evidence" value="ECO:0007669"/>
    <property type="project" value="InterPro"/>
</dbReference>